<dbReference type="InterPro" id="IPR041662">
    <property type="entry name" value="SusD-like_2"/>
</dbReference>
<reference evidence="1 2" key="1">
    <citation type="submission" date="2019-06" db="EMBL/GenBank/DDBJ databases">
        <title>Sorghum-associated microbial communities from plants grown in Nebraska, USA.</title>
        <authorList>
            <person name="Schachtman D."/>
        </authorList>
    </citation>
    <scope>NUCLEOTIDE SEQUENCE [LARGE SCALE GENOMIC DNA]</scope>
    <source>
        <strain evidence="1 2">1209</strain>
    </source>
</reference>
<name>A0A561Q404_9BACT</name>
<organism evidence="1 2">
    <name type="scientific">Chitinophaga polysaccharea</name>
    <dbReference type="NCBI Taxonomy" id="1293035"/>
    <lineage>
        <taxon>Bacteria</taxon>
        <taxon>Pseudomonadati</taxon>
        <taxon>Bacteroidota</taxon>
        <taxon>Chitinophagia</taxon>
        <taxon>Chitinophagales</taxon>
        <taxon>Chitinophagaceae</taxon>
        <taxon>Chitinophaga</taxon>
    </lineage>
</organism>
<dbReference type="OrthoDB" id="725917at2"/>
<dbReference type="Proteomes" id="UP000320811">
    <property type="component" value="Unassembled WGS sequence"/>
</dbReference>
<accession>A0A561Q404</accession>
<dbReference type="SUPFAM" id="SSF48452">
    <property type="entry name" value="TPR-like"/>
    <property type="match status" value="1"/>
</dbReference>
<dbReference type="PROSITE" id="PS51257">
    <property type="entry name" value="PROKAR_LIPOPROTEIN"/>
    <property type="match status" value="1"/>
</dbReference>
<dbReference type="AlphaFoldDB" id="A0A561Q404"/>
<gene>
    <name evidence="1" type="ORF">FHW36_1011018</name>
</gene>
<evidence type="ECO:0000313" key="1">
    <source>
        <dbReference type="EMBL" id="TWF45092.1"/>
    </source>
</evidence>
<proteinExistence type="predicted"/>
<evidence type="ECO:0000313" key="2">
    <source>
        <dbReference type="Proteomes" id="UP000320811"/>
    </source>
</evidence>
<dbReference type="EMBL" id="VIWO01000001">
    <property type="protein sequence ID" value="TWF45092.1"/>
    <property type="molecule type" value="Genomic_DNA"/>
</dbReference>
<dbReference type="Pfam" id="PF12771">
    <property type="entry name" value="SusD-like_2"/>
    <property type="match status" value="1"/>
</dbReference>
<dbReference type="RefSeq" id="WP_145663172.1">
    <property type="nucleotide sequence ID" value="NZ_VIWO01000001.1"/>
</dbReference>
<sequence>MTKTILKYSGALLLTVSLAISGCKKLDDMNRDPTKPSTTEPQYLLTGAQKSAMDVLYSGLQNGFIAMHYAQYWSGNARVVDSQYQLDEGNNGTFWNNLYRISLHDLDALINMNKPKLSEPGVANQTAIAHIMRAWIFQILADTYGNIPYSQAFQNTTNIAPAYDDAKTVYNSLIDILQAQIKVLDATQTSFNTGDIIYKGDVESWKRLGHSLLLRLAIRMADADPQKAKTIIEANYQQAISSNDQSALFQYLADVPNRYPQNDVDRPIIDFAVSTTLLDYMNSLNDPRLPIYARPTADGNVFRGLPYGWATSDPDHKGDTYYSAPGKKVYSATMPGILMSYAEVEFILAEAAARGMTVGDAATHYANGIKASMTWWRDVTSSASTITDAAIDAYIAKVPYVAADWRNVIGTQKWLALYPQGFQAWFERTRLKFKKPGGAPLFMAPKSGVLDNSVKDGVPYRLTYPITEQSQNTANYNSAATAIGGDFKGTKLWYNKF</sequence>
<dbReference type="InterPro" id="IPR011990">
    <property type="entry name" value="TPR-like_helical_dom_sf"/>
</dbReference>
<protein>
    <submittedName>
        <fullName evidence="1">SusD-like starch-binding protein associating with outer membrane</fullName>
    </submittedName>
</protein>
<keyword evidence="2" id="KW-1185">Reference proteome</keyword>
<comment type="caution">
    <text evidence="1">The sequence shown here is derived from an EMBL/GenBank/DDBJ whole genome shotgun (WGS) entry which is preliminary data.</text>
</comment>
<dbReference type="Gene3D" id="1.25.40.390">
    <property type="match status" value="1"/>
</dbReference>